<feature type="transmembrane region" description="Helical" evidence="1">
    <location>
        <begin position="151"/>
        <end position="173"/>
    </location>
</feature>
<feature type="transmembrane region" description="Helical" evidence="1">
    <location>
        <begin position="92"/>
        <end position="115"/>
    </location>
</feature>
<reference evidence="2 3" key="1">
    <citation type="submission" date="2014-02" db="EMBL/GenBank/DDBJ databases">
        <title>Genome Sequence of an Hyperthermophilic Archaeon, Thermococcus nautili 30-1, producing viral vesicles.</title>
        <authorList>
            <person name="Oberto J."/>
            <person name="Gaudin M."/>
            <person name="Cossu M."/>
            <person name="Gorlas A."/>
            <person name="Slesarev A."/>
            <person name="Marguet E."/>
            <person name="Forterre P."/>
        </authorList>
    </citation>
    <scope>NUCLEOTIDE SEQUENCE [LARGE SCALE GENOMIC DNA]</scope>
    <source>
        <strain evidence="2 3">30-1</strain>
    </source>
</reference>
<evidence type="ECO:0000313" key="3">
    <source>
        <dbReference type="Proteomes" id="UP000019434"/>
    </source>
</evidence>
<dbReference type="AlphaFoldDB" id="W8P2R4"/>
<dbReference type="EMBL" id="CP007264">
    <property type="protein sequence ID" value="AHL23091.1"/>
    <property type="molecule type" value="Genomic_DNA"/>
</dbReference>
<sequence length="180" mass="19141">MIGVLLSIIAGYWAGTYAGALSIVPWLLSLKRRDAGLVAFFLYAIYLGNSVQVSTVYSYSSLIAVLSFSLALIVLLDDVLTGRLLPGRRELIAVPFILLGALFPESLIVGGAVVLVSRVRFGRIAGAVLGITIVAFALLRETLDYAGSAPAQVAVTAAVGVFVILVILTRKMFKKTVLKL</sequence>
<dbReference type="Proteomes" id="UP000019434">
    <property type="component" value="Chromosome"/>
</dbReference>
<feature type="transmembrane region" description="Helical" evidence="1">
    <location>
        <begin position="59"/>
        <end position="80"/>
    </location>
</feature>
<evidence type="ECO:0000313" key="2">
    <source>
        <dbReference type="EMBL" id="AHL23091.1"/>
    </source>
</evidence>
<dbReference type="KEGG" id="tnu:BD01_1480"/>
<feature type="transmembrane region" description="Helical" evidence="1">
    <location>
        <begin position="35"/>
        <end position="53"/>
    </location>
</feature>
<feature type="transmembrane region" description="Helical" evidence="1">
    <location>
        <begin position="121"/>
        <end position="139"/>
    </location>
</feature>
<dbReference type="HOGENOM" id="CLU_1493051_0_0_2"/>
<evidence type="ECO:0000256" key="1">
    <source>
        <dbReference type="SAM" id="Phobius"/>
    </source>
</evidence>
<name>W8P2R4_9EURY</name>
<keyword evidence="1" id="KW-0472">Membrane</keyword>
<protein>
    <submittedName>
        <fullName evidence="2">Uncharacterized protein</fullName>
    </submittedName>
</protein>
<organism evidence="2 3">
    <name type="scientific">Thermococcus nautili</name>
    <dbReference type="NCBI Taxonomy" id="195522"/>
    <lineage>
        <taxon>Archaea</taxon>
        <taxon>Methanobacteriati</taxon>
        <taxon>Methanobacteriota</taxon>
        <taxon>Thermococci</taxon>
        <taxon>Thermococcales</taxon>
        <taxon>Thermococcaceae</taxon>
        <taxon>Thermococcus</taxon>
    </lineage>
</organism>
<keyword evidence="1" id="KW-1133">Transmembrane helix</keyword>
<keyword evidence="3" id="KW-1185">Reference proteome</keyword>
<dbReference type="STRING" id="195522.BD01_1480"/>
<dbReference type="OrthoDB" id="102649at2157"/>
<feature type="transmembrane region" description="Helical" evidence="1">
    <location>
        <begin position="6"/>
        <end position="28"/>
    </location>
</feature>
<proteinExistence type="predicted"/>
<keyword evidence="1" id="KW-0812">Transmembrane</keyword>
<dbReference type="RefSeq" id="WP_042691363.1">
    <property type="nucleotide sequence ID" value="NZ_CP007264.1"/>
</dbReference>
<accession>W8P2R4</accession>
<gene>
    <name evidence="2" type="ORF">BD01_1480</name>
</gene>
<dbReference type="GeneID" id="24959050"/>
<dbReference type="eggNOG" id="arCOG07126">
    <property type="taxonomic scope" value="Archaea"/>
</dbReference>